<comment type="caution">
    <text evidence="1">The sequence shown here is derived from an EMBL/GenBank/DDBJ whole genome shotgun (WGS) entry which is preliminary data.</text>
</comment>
<reference evidence="1 2" key="1">
    <citation type="submission" date="2020-08" db="EMBL/GenBank/DDBJ databases">
        <title>Emergence and comparative genomics analysis of Citrobacter in Fennec fox imported from North Africa to China.</title>
        <authorList>
            <person name="Zheng B."/>
        </authorList>
    </citation>
    <scope>NUCLEOTIDE SEQUENCE [LARGE SCALE GENOMIC DNA]</scope>
    <source>
        <strain evidence="1 2">FF371</strain>
    </source>
</reference>
<name>A0ABR6TXC1_CITBR</name>
<dbReference type="EMBL" id="JACLAH010000005">
    <property type="protein sequence ID" value="MBC2648102.1"/>
    <property type="molecule type" value="Genomic_DNA"/>
</dbReference>
<dbReference type="Gene3D" id="3.90.550.10">
    <property type="entry name" value="Spore Coat Polysaccharide Biosynthesis Protein SpsA, Chain A"/>
    <property type="match status" value="1"/>
</dbReference>
<dbReference type="RefSeq" id="WP_181630360.1">
    <property type="nucleotide sequence ID" value="NZ_CBDITX010000011.1"/>
</dbReference>
<dbReference type="SUPFAM" id="SSF53448">
    <property type="entry name" value="Nucleotide-diphospho-sugar transferases"/>
    <property type="match status" value="1"/>
</dbReference>
<proteinExistence type="predicted"/>
<dbReference type="PANTHER" id="PTHR43179:SF10">
    <property type="entry name" value="GLYCOSYL TRANSFERASE"/>
    <property type="match status" value="1"/>
</dbReference>
<keyword evidence="2" id="KW-1185">Reference proteome</keyword>
<accession>A0ABR6TXC1</accession>
<dbReference type="PANTHER" id="PTHR43179">
    <property type="entry name" value="RHAMNOSYLTRANSFERASE WBBL"/>
    <property type="match status" value="1"/>
</dbReference>
<dbReference type="InterPro" id="IPR029044">
    <property type="entry name" value="Nucleotide-diphossugar_trans"/>
</dbReference>
<evidence type="ECO:0000313" key="2">
    <source>
        <dbReference type="Proteomes" id="UP000586346"/>
    </source>
</evidence>
<gene>
    <name evidence="1" type="ORF">H6P72_15990</name>
</gene>
<organism evidence="1 2">
    <name type="scientific">Citrobacter braakii</name>
    <dbReference type="NCBI Taxonomy" id="57706"/>
    <lineage>
        <taxon>Bacteria</taxon>
        <taxon>Pseudomonadati</taxon>
        <taxon>Pseudomonadota</taxon>
        <taxon>Gammaproteobacteria</taxon>
        <taxon>Enterobacterales</taxon>
        <taxon>Enterobacteriaceae</taxon>
        <taxon>Citrobacter</taxon>
        <taxon>Citrobacter freundii complex</taxon>
    </lineage>
</organism>
<evidence type="ECO:0000313" key="1">
    <source>
        <dbReference type="EMBL" id="MBC2648102.1"/>
    </source>
</evidence>
<protein>
    <submittedName>
        <fullName evidence="1">Glycosyltransferase family 2 protein</fullName>
    </submittedName>
</protein>
<dbReference type="Proteomes" id="UP000586346">
    <property type="component" value="Unassembled WGS sequence"/>
</dbReference>
<sequence>MNNVTELTISLVVYKPELNQLNDTLTSLVTSLDNAGSIYHLYVIDNSPDEYQSGLSTEYIGRYFKHVDFTYSKNATNVGFGSAHNQALDVQSDYHLIINPDLIISRDAIVNAIQFMHNNSRCGLITPYAKWTDGTVQRLCKEYPSVLVLLLRGFAPAFMKKIFYKLLKNYEMVDVINSNEVYWNPPMVSGCFMFFKTDVWKKCQGFDRRYFLYFEDFDLSIRAKQFCDIAYVPSVEVIHHGGYAARKGLKHIILFFRSMISFFRIHHWRWF</sequence>